<dbReference type="Proteomes" id="UP001597353">
    <property type="component" value="Unassembled WGS sequence"/>
</dbReference>
<comment type="caution">
    <text evidence="1">The sequence shown here is derived from an EMBL/GenBank/DDBJ whole genome shotgun (WGS) entry which is preliminary data.</text>
</comment>
<accession>A0ABW4S7Q1</accession>
<organism evidence="1 2">
    <name type="scientific">Halodurantibacterium flavum</name>
    <dbReference type="NCBI Taxonomy" id="1382802"/>
    <lineage>
        <taxon>Bacteria</taxon>
        <taxon>Pseudomonadati</taxon>
        <taxon>Pseudomonadota</taxon>
        <taxon>Alphaproteobacteria</taxon>
        <taxon>Rhodobacterales</taxon>
        <taxon>Paracoccaceae</taxon>
        <taxon>Halodurantibacterium</taxon>
    </lineage>
</organism>
<name>A0ABW4S7Q1_9RHOB</name>
<evidence type="ECO:0000313" key="2">
    <source>
        <dbReference type="Proteomes" id="UP001597353"/>
    </source>
</evidence>
<gene>
    <name evidence="1" type="ORF">ACFSGJ_15435</name>
</gene>
<evidence type="ECO:0000313" key="1">
    <source>
        <dbReference type="EMBL" id="MFD1913605.1"/>
    </source>
</evidence>
<proteinExistence type="predicted"/>
<protein>
    <submittedName>
        <fullName evidence="1">Uncharacterized protein</fullName>
    </submittedName>
</protein>
<dbReference type="EMBL" id="JBHUGH010000012">
    <property type="protein sequence ID" value="MFD1913605.1"/>
    <property type="molecule type" value="Genomic_DNA"/>
</dbReference>
<keyword evidence="2" id="KW-1185">Reference proteome</keyword>
<sequence length="119" mass="13293">MTDRTMTEKARKLAALRSLTTAAREARLAELRRAAAARDATLAMLARIDRRSMVDPGDIAAHCAQALYAQWQQNQRRHLNLRLARETAIWLAAKEEAARAFGRDEVLGKLIERAGARKG</sequence>
<dbReference type="RefSeq" id="WP_390263728.1">
    <property type="nucleotide sequence ID" value="NZ_JBHUGH010000012.1"/>
</dbReference>
<reference evidence="2" key="1">
    <citation type="journal article" date="2019" name="Int. J. Syst. Evol. Microbiol.">
        <title>The Global Catalogue of Microorganisms (GCM) 10K type strain sequencing project: providing services to taxonomists for standard genome sequencing and annotation.</title>
        <authorList>
            <consortium name="The Broad Institute Genomics Platform"/>
            <consortium name="The Broad Institute Genome Sequencing Center for Infectious Disease"/>
            <person name="Wu L."/>
            <person name="Ma J."/>
        </authorList>
    </citation>
    <scope>NUCLEOTIDE SEQUENCE [LARGE SCALE GENOMIC DNA]</scope>
    <source>
        <strain evidence="2">CGMCC 4.7242</strain>
    </source>
</reference>